<gene>
    <name evidence="1" type="ordered locus">Cpha266_1096</name>
</gene>
<name>A1BFG0_CHLPD</name>
<dbReference type="KEGG" id="cph:Cpha266_1096"/>
<proteinExistence type="predicted"/>
<sequence length="451" mass="50856" precursor="true">MFISSHHVCKQTSDSLSRFGKITALFSFFLFLAVLPISVQAEESADSSASSFSGSLRLGGEVEHFEKSNSLLNPSNILMRPDTRAEAFLIGNALYKGIGGVFEAELRFSYEYFSGTSKTYFEDQSFDTQVNQLYYQTKSGPVSLLLGRKKVRWGVGYSYSPTDLISQLKNPEDPDDRLNRIKGTDLVQLSYNNENSQLDLVYLPKVNWSFDETFISYNKYAMRWYNFIDPVDLSFVGSVDEEGEWAAGINTSVSIGKALELHAEYLYQSSNNKRYPDLYSNASDLAIPFFFTKNGGVHDVVVGGQYTFENNLNLTLEYLYRSSGYSNNTFNAYVNHLDYLNADYQTSLNPLPALAGLQESAINFDLPLHNHYLFGRLYHPDVIHGVSVEMYSLVSIADGSGLFVFMPKYEKNDAYEVYLRVKKFWGKNDTEFGLVPEDLSGIIGVSLFLGN</sequence>
<organism evidence="1 2">
    <name type="scientific">Chlorobium phaeobacteroides (strain DSM 266 / SMG 266 / 2430)</name>
    <dbReference type="NCBI Taxonomy" id="290317"/>
    <lineage>
        <taxon>Bacteria</taxon>
        <taxon>Pseudomonadati</taxon>
        <taxon>Chlorobiota</taxon>
        <taxon>Chlorobiia</taxon>
        <taxon>Chlorobiales</taxon>
        <taxon>Chlorobiaceae</taxon>
        <taxon>Chlorobium/Pelodictyon group</taxon>
        <taxon>Chlorobium</taxon>
    </lineage>
</organism>
<evidence type="ECO:0000313" key="2">
    <source>
        <dbReference type="Proteomes" id="UP000008701"/>
    </source>
</evidence>
<dbReference type="AlphaFoldDB" id="A1BFG0"/>
<dbReference type="EMBL" id="CP000492">
    <property type="protein sequence ID" value="ABL65137.1"/>
    <property type="molecule type" value="Genomic_DNA"/>
</dbReference>
<protein>
    <submittedName>
        <fullName evidence="1">Uncharacterized protein</fullName>
    </submittedName>
</protein>
<evidence type="ECO:0000313" key="1">
    <source>
        <dbReference type="EMBL" id="ABL65137.1"/>
    </source>
</evidence>
<keyword evidence="2" id="KW-1185">Reference proteome</keyword>
<dbReference type="eggNOG" id="ENOG502Z8X3">
    <property type="taxonomic scope" value="Bacteria"/>
</dbReference>
<dbReference type="Proteomes" id="UP000008701">
    <property type="component" value="Chromosome"/>
</dbReference>
<dbReference type="HOGENOM" id="CLU_606487_0_0_10"/>
<dbReference type="STRING" id="290317.Cpha266_1096"/>
<reference evidence="1 2" key="1">
    <citation type="submission" date="2006-12" db="EMBL/GenBank/DDBJ databases">
        <title>Complete sequence of Chlorobium phaeobacteroides DSM 266.</title>
        <authorList>
            <consortium name="US DOE Joint Genome Institute"/>
            <person name="Copeland A."/>
            <person name="Lucas S."/>
            <person name="Lapidus A."/>
            <person name="Barry K."/>
            <person name="Detter J.C."/>
            <person name="Glavina del Rio T."/>
            <person name="Hammon N."/>
            <person name="Israni S."/>
            <person name="Pitluck S."/>
            <person name="Goltsman E."/>
            <person name="Schmutz J."/>
            <person name="Larimer F."/>
            <person name="Land M."/>
            <person name="Hauser L."/>
            <person name="Mikhailova N."/>
            <person name="Li T."/>
            <person name="Overmann J."/>
            <person name="Bryant D.A."/>
            <person name="Richardson P."/>
        </authorList>
    </citation>
    <scope>NUCLEOTIDE SEQUENCE [LARGE SCALE GENOMIC DNA]</scope>
    <source>
        <strain evidence="1 2">DSM 266</strain>
    </source>
</reference>
<accession>A1BFG0</accession>